<gene>
    <name evidence="2" type="ORF">CXL00_02265</name>
</gene>
<feature type="transmembrane region" description="Helical" evidence="1">
    <location>
        <begin position="36"/>
        <end position="57"/>
    </location>
</feature>
<dbReference type="Proteomes" id="UP000235897">
    <property type="component" value="Unassembled WGS sequence"/>
</dbReference>
<dbReference type="InterPro" id="IPR010331">
    <property type="entry name" value="ExoD"/>
</dbReference>
<feature type="transmembrane region" description="Helical" evidence="1">
    <location>
        <begin position="63"/>
        <end position="80"/>
    </location>
</feature>
<keyword evidence="1" id="KW-0472">Membrane</keyword>
<evidence type="ECO:0000256" key="1">
    <source>
        <dbReference type="SAM" id="Phobius"/>
    </source>
</evidence>
<feature type="transmembrane region" description="Helical" evidence="1">
    <location>
        <begin position="130"/>
        <end position="146"/>
    </location>
</feature>
<dbReference type="Pfam" id="PF06055">
    <property type="entry name" value="ExoD"/>
    <property type="match status" value="1"/>
</dbReference>
<dbReference type="PANTHER" id="PTHR41795:SF1">
    <property type="entry name" value="EXOPOLYSACCHARIDE SYNTHESIS PROTEIN"/>
    <property type="match status" value="1"/>
</dbReference>
<dbReference type="EMBL" id="POUW01000001">
    <property type="protein sequence ID" value="PNG07897.1"/>
    <property type="molecule type" value="Genomic_DNA"/>
</dbReference>
<dbReference type="OrthoDB" id="8635607at2"/>
<keyword evidence="1" id="KW-0812">Transmembrane</keyword>
<accession>A0A2N8SZH8</accession>
<reference evidence="2 3" key="1">
    <citation type="submission" date="2018-01" db="EMBL/GenBank/DDBJ databases">
        <title>Denitrification phenotypes of diverse strains of Pseudomonas stutzeri.</title>
        <authorList>
            <person name="Milligan D.A."/>
            <person name="Bergaust L."/>
            <person name="Bakken L.R."/>
            <person name="Frostegard A."/>
        </authorList>
    </citation>
    <scope>NUCLEOTIDE SEQUENCE [LARGE SCALE GENOMIC DNA]</scope>
    <source>
        <strain evidence="2 3">28a3</strain>
    </source>
</reference>
<dbReference type="AlphaFoldDB" id="A0A2N8SZH8"/>
<dbReference type="PANTHER" id="PTHR41795">
    <property type="entry name" value="EXOPOLYSACCHARIDE SYNTHESIS PROTEIN"/>
    <property type="match status" value="1"/>
</dbReference>
<dbReference type="PIRSF" id="PIRSF033239">
    <property type="entry name" value="ExoD"/>
    <property type="match status" value="1"/>
</dbReference>
<feature type="transmembrane region" description="Helical" evidence="1">
    <location>
        <begin position="176"/>
        <end position="196"/>
    </location>
</feature>
<comment type="caution">
    <text evidence="2">The sequence shown here is derived from an EMBL/GenBank/DDBJ whole genome shotgun (WGS) entry which is preliminary data.</text>
</comment>
<evidence type="ECO:0000313" key="3">
    <source>
        <dbReference type="Proteomes" id="UP000235897"/>
    </source>
</evidence>
<feature type="transmembrane region" description="Helical" evidence="1">
    <location>
        <begin position="152"/>
        <end position="171"/>
    </location>
</feature>
<protein>
    <submittedName>
        <fullName evidence="2">Exopolysaccharide biosynthesis protein</fullName>
    </submittedName>
</protein>
<proteinExistence type="predicted"/>
<sequence>MIQRERAMKLEQVFEKIGAAPADEGRVQLAAILETLGTRSFGSFLLLAGLVVLLPLIGDIPGVPTLVALVVALVAVQLLMGRDQFWLPQFILKRSVDKGKLHRVLQRAGRYAQRLDRLVKPRLSVFVEDAGRYFIALCSLLIAAMLPPMELVPFSANLAGAALTAFGLALIAKDGLFALIAFCFTLGGAAAALSAIV</sequence>
<organism evidence="2 3">
    <name type="scientific">Stutzerimonas stutzeri</name>
    <name type="common">Pseudomonas stutzeri</name>
    <dbReference type="NCBI Taxonomy" id="316"/>
    <lineage>
        <taxon>Bacteria</taxon>
        <taxon>Pseudomonadati</taxon>
        <taxon>Pseudomonadota</taxon>
        <taxon>Gammaproteobacteria</taxon>
        <taxon>Pseudomonadales</taxon>
        <taxon>Pseudomonadaceae</taxon>
        <taxon>Stutzerimonas</taxon>
    </lineage>
</organism>
<keyword evidence="1" id="KW-1133">Transmembrane helix</keyword>
<evidence type="ECO:0000313" key="2">
    <source>
        <dbReference type="EMBL" id="PNG07897.1"/>
    </source>
</evidence>
<name>A0A2N8SZH8_STUST</name>